<protein>
    <submittedName>
        <fullName evidence="2">Uncharacterized protein</fullName>
    </submittedName>
</protein>
<gene>
    <name evidence="2" type="ORF">DFH07DRAFT_757185</name>
</gene>
<sequence>QLMLILDVRTRWTSTTRCSVSRALHNKDVINRYIRDTSDLADAQLSEAGWTALHQVPSWLSDFRHTTTEMSTTSKPMLLKTHLVFCGLQASVKEKLTELPTNVAPELKEGLVATHKKLSDYYFVFDASPYYLWASLLDPRIGYATLADIFKDESDLLIDLEQAKKSLKKEYTDLYIPKAATPSPKTQPSGPTARIPTRDTRCPLYSWCVILIFFFSFWLLTLQSGSAVAVERVFWGGRDTIALRRASLQPSTIRTLMVLKVQLRLAHKEVIDALDEADTIGLGK</sequence>
<accession>A0AAD7HUK4</accession>
<dbReference type="Proteomes" id="UP001215280">
    <property type="component" value="Unassembled WGS sequence"/>
</dbReference>
<keyword evidence="1" id="KW-0472">Membrane</keyword>
<evidence type="ECO:0000313" key="2">
    <source>
        <dbReference type="EMBL" id="KAJ7728694.1"/>
    </source>
</evidence>
<keyword evidence="1" id="KW-0812">Transmembrane</keyword>
<feature type="transmembrane region" description="Helical" evidence="1">
    <location>
        <begin position="204"/>
        <end position="222"/>
    </location>
</feature>
<feature type="non-terminal residue" evidence="2">
    <location>
        <position position="284"/>
    </location>
</feature>
<dbReference type="EMBL" id="JARJLG010000203">
    <property type="protein sequence ID" value="KAJ7728694.1"/>
    <property type="molecule type" value="Genomic_DNA"/>
</dbReference>
<dbReference type="SUPFAM" id="SSF53098">
    <property type="entry name" value="Ribonuclease H-like"/>
    <property type="match status" value="1"/>
</dbReference>
<organism evidence="2 3">
    <name type="scientific">Mycena maculata</name>
    <dbReference type="NCBI Taxonomy" id="230809"/>
    <lineage>
        <taxon>Eukaryota</taxon>
        <taxon>Fungi</taxon>
        <taxon>Dikarya</taxon>
        <taxon>Basidiomycota</taxon>
        <taxon>Agaricomycotina</taxon>
        <taxon>Agaricomycetes</taxon>
        <taxon>Agaricomycetidae</taxon>
        <taxon>Agaricales</taxon>
        <taxon>Marasmiineae</taxon>
        <taxon>Mycenaceae</taxon>
        <taxon>Mycena</taxon>
    </lineage>
</organism>
<keyword evidence="1" id="KW-1133">Transmembrane helix</keyword>
<dbReference type="AlphaFoldDB" id="A0AAD7HUK4"/>
<evidence type="ECO:0000256" key="1">
    <source>
        <dbReference type="SAM" id="Phobius"/>
    </source>
</evidence>
<comment type="caution">
    <text evidence="2">The sequence shown here is derived from an EMBL/GenBank/DDBJ whole genome shotgun (WGS) entry which is preliminary data.</text>
</comment>
<dbReference type="InterPro" id="IPR012337">
    <property type="entry name" value="RNaseH-like_sf"/>
</dbReference>
<name>A0AAD7HUK4_9AGAR</name>
<proteinExistence type="predicted"/>
<reference evidence="2" key="1">
    <citation type="submission" date="2023-03" db="EMBL/GenBank/DDBJ databases">
        <title>Massive genome expansion in bonnet fungi (Mycena s.s.) driven by repeated elements and novel gene families across ecological guilds.</title>
        <authorList>
            <consortium name="Lawrence Berkeley National Laboratory"/>
            <person name="Harder C.B."/>
            <person name="Miyauchi S."/>
            <person name="Viragh M."/>
            <person name="Kuo A."/>
            <person name="Thoen E."/>
            <person name="Andreopoulos B."/>
            <person name="Lu D."/>
            <person name="Skrede I."/>
            <person name="Drula E."/>
            <person name="Henrissat B."/>
            <person name="Morin E."/>
            <person name="Kohler A."/>
            <person name="Barry K."/>
            <person name="LaButti K."/>
            <person name="Morin E."/>
            <person name="Salamov A."/>
            <person name="Lipzen A."/>
            <person name="Mereny Z."/>
            <person name="Hegedus B."/>
            <person name="Baldrian P."/>
            <person name="Stursova M."/>
            <person name="Weitz H."/>
            <person name="Taylor A."/>
            <person name="Grigoriev I.V."/>
            <person name="Nagy L.G."/>
            <person name="Martin F."/>
            <person name="Kauserud H."/>
        </authorList>
    </citation>
    <scope>NUCLEOTIDE SEQUENCE</scope>
    <source>
        <strain evidence="2">CBHHK188m</strain>
    </source>
</reference>
<keyword evidence="3" id="KW-1185">Reference proteome</keyword>
<evidence type="ECO:0000313" key="3">
    <source>
        <dbReference type="Proteomes" id="UP001215280"/>
    </source>
</evidence>